<evidence type="ECO:0000313" key="2">
    <source>
        <dbReference type="EMBL" id="QPC45828.1"/>
    </source>
</evidence>
<accession>A0A7S8C9G8</accession>
<evidence type="ECO:0000256" key="1">
    <source>
        <dbReference type="SAM" id="Phobius"/>
    </source>
</evidence>
<dbReference type="RefSeq" id="WP_239673345.1">
    <property type="nucleotide sequence ID" value="NZ_CP049742.1"/>
</dbReference>
<gene>
    <name evidence="2" type="ORF">G8O30_02070</name>
</gene>
<feature type="transmembrane region" description="Helical" evidence="1">
    <location>
        <begin position="6"/>
        <end position="23"/>
    </location>
</feature>
<dbReference type="EMBL" id="CP049742">
    <property type="protein sequence ID" value="QPC45828.1"/>
    <property type="molecule type" value="Genomic_DNA"/>
</dbReference>
<dbReference type="KEGG" id="mcui:G8O30_02070"/>
<organism evidence="2 3">
    <name type="scientific">Mangrovibacillus cuniculi</name>
    <dbReference type="NCBI Taxonomy" id="2593652"/>
    <lineage>
        <taxon>Bacteria</taxon>
        <taxon>Bacillati</taxon>
        <taxon>Bacillota</taxon>
        <taxon>Bacilli</taxon>
        <taxon>Bacillales</taxon>
        <taxon>Bacillaceae</taxon>
        <taxon>Mangrovibacillus</taxon>
    </lineage>
</organism>
<sequence>MIWGIIILGVLFGFLMSIFMKTFKSGYGLSNDLYEHASTIKICKNCGEKIPRSYKKAMCPSCHKLIE</sequence>
<keyword evidence="1" id="KW-0812">Transmembrane</keyword>
<evidence type="ECO:0000313" key="3">
    <source>
        <dbReference type="Proteomes" id="UP000593626"/>
    </source>
</evidence>
<proteinExistence type="predicted"/>
<keyword evidence="1" id="KW-0472">Membrane</keyword>
<protein>
    <submittedName>
        <fullName evidence="2">Uncharacterized protein</fullName>
    </submittedName>
</protein>
<reference evidence="2 3" key="1">
    <citation type="submission" date="2019-07" db="EMBL/GenBank/DDBJ databases">
        <title>Genome sequence of 2 isolates from Red Sea Mangroves.</title>
        <authorList>
            <person name="Sefrji F."/>
            <person name="Michoud G."/>
            <person name="Merlino G."/>
            <person name="Daffonchio D."/>
        </authorList>
    </citation>
    <scope>NUCLEOTIDE SEQUENCE [LARGE SCALE GENOMIC DNA]</scope>
    <source>
        <strain evidence="2 3">R1DC41</strain>
    </source>
</reference>
<name>A0A7S8C9G8_9BACI</name>
<keyword evidence="1" id="KW-1133">Transmembrane helix</keyword>
<dbReference type="Proteomes" id="UP000593626">
    <property type="component" value="Chromosome"/>
</dbReference>
<keyword evidence="3" id="KW-1185">Reference proteome</keyword>
<dbReference type="AlphaFoldDB" id="A0A7S8C9G8"/>